<keyword evidence="2" id="KW-0472">Membrane</keyword>
<feature type="transmembrane region" description="Helical" evidence="2">
    <location>
        <begin position="31"/>
        <end position="56"/>
    </location>
</feature>
<gene>
    <name evidence="3" type="ORF">CNR27_04130</name>
</gene>
<dbReference type="EMBL" id="CP023406">
    <property type="protein sequence ID" value="ATD66733.1"/>
    <property type="molecule type" value="Genomic_DNA"/>
</dbReference>
<evidence type="ECO:0000256" key="2">
    <source>
        <dbReference type="SAM" id="Phobius"/>
    </source>
</evidence>
<sequence>MSAVPPPLPPSPEPASASPALRGWRQPNGKWALALGVASLVVVLVCIAMLPVRALLRNSAV</sequence>
<proteinExistence type="predicted"/>
<evidence type="ECO:0000313" key="3">
    <source>
        <dbReference type="EMBL" id="ATD66733.1"/>
    </source>
</evidence>
<evidence type="ECO:0000313" key="4">
    <source>
        <dbReference type="Proteomes" id="UP000218968"/>
    </source>
</evidence>
<protein>
    <submittedName>
        <fullName evidence="3">Uncharacterized protein</fullName>
    </submittedName>
</protein>
<reference evidence="4" key="1">
    <citation type="submission" date="2017-09" db="EMBL/GenBank/DDBJ databases">
        <title>Luteimonas liuhanmingii sp.nov., isolated from the intestinal contents of Tibetan Plateau Pika in Yushu, Qinghai Province, China.</title>
        <authorList>
            <person name="Gui Z."/>
        </authorList>
    </citation>
    <scope>NUCLEOTIDE SEQUENCE [LARGE SCALE GENOMIC DNA]</scope>
    <source>
        <strain evidence="4">100111</strain>
    </source>
</reference>
<dbReference type="RefSeq" id="WP_096297059.1">
    <property type="nucleotide sequence ID" value="NZ_CP023406.1"/>
</dbReference>
<dbReference type="Proteomes" id="UP000218968">
    <property type="component" value="Chromosome"/>
</dbReference>
<evidence type="ECO:0000256" key="1">
    <source>
        <dbReference type="SAM" id="MobiDB-lite"/>
    </source>
</evidence>
<keyword evidence="4" id="KW-1185">Reference proteome</keyword>
<keyword evidence="2" id="KW-1133">Transmembrane helix</keyword>
<keyword evidence="2" id="KW-0812">Transmembrane</keyword>
<dbReference type="AlphaFoldDB" id="A0A290XCC4"/>
<accession>A0A290XCC4</accession>
<feature type="compositionally biased region" description="Pro residues" evidence="1">
    <location>
        <begin position="1"/>
        <end position="13"/>
    </location>
</feature>
<feature type="region of interest" description="Disordered" evidence="1">
    <location>
        <begin position="1"/>
        <end position="21"/>
    </location>
</feature>
<name>A0A290XCC4_9GAMM</name>
<organism evidence="3 4">
    <name type="scientific">Luteimonas chenhongjianii</name>
    <dbReference type="NCBI Taxonomy" id="2006110"/>
    <lineage>
        <taxon>Bacteria</taxon>
        <taxon>Pseudomonadati</taxon>
        <taxon>Pseudomonadota</taxon>
        <taxon>Gammaproteobacteria</taxon>
        <taxon>Lysobacterales</taxon>
        <taxon>Lysobacteraceae</taxon>
        <taxon>Luteimonas</taxon>
    </lineage>
</organism>
<dbReference type="KEGG" id="lum:CNR27_04130"/>